<evidence type="ECO:0000256" key="1">
    <source>
        <dbReference type="ARBA" id="ARBA00006696"/>
    </source>
</evidence>
<dbReference type="SUPFAM" id="SSF56784">
    <property type="entry name" value="HAD-like"/>
    <property type="match status" value="1"/>
</dbReference>
<keyword evidence="3 8" id="KW-0378">Hydrolase</keyword>
<evidence type="ECO:0000313" key="9">
    <source>
        <dbReference type="Proteomes" id="UP000469125"/>
    </source>
</evidence>
<feature type="binding site" evidence="7">
    <location>
        <position position="12"/>
    </location>
    <ligand>
        <name>Mg(2+)</name>
        <dbReference type="ChEBI" id="CHEBI:18420"/>
    </ligand>
</feature>
<evidence type="ECO:0000256" key="3">
    <source>
        <dbReference type="ARBA" id="ARBA00022801"/>
    </source>
</evidence>
<keyword evidence="2 7" id="KW-0479">Metal-binding</keyword>
<dbReference type="GO" id="GO:0046872">
    <property type="term" value="F:metal ion binding"/>
    <property type="evidence" value="ECO:0007669"/>
    <property type="project" value="UniProtKB-KW"/>
</dbReference>
<dbReference type="InterPro" id="IPR036412">
    <property type="entry name" value="HAD-like_sf"/>
</dbReference>
<gene>
    <name evidence="8" type="ORF">GMD78_16695</name>
</gene>
<dbReference type="NCBIfam" id="TIGR01460">
    <property type="entry name" value="HAD-SF-IIA"/>
    <property type="match status" value="1"/>
</dbReference>
<dbReference type="InterPro" id="IPR006354">
    <property type="entry name" value="HAD-SF_hydro_IIA_hyp1"/>
</dbReference>
<dbReference type="RefSeq" id="WP_343042410.1">
    <property type="nucleotide sequence ID" value="NZ_WOCA01000016.1"/>
</dbReference>
<evidence type="ECO:0000256" key="6">
    <source>
        <dbReference type="PIRSR" id="PIRSR000915-2"/>
    </source>
</evidence>
<feature type="active site" description="Nucleophile" evidence="5">
    <location>
        <position position="10"/>
    </location>
</feature>
<dbReference type="InterPro" id="IPR023214">
    <property type="entry name" value="HAD_sf"/>
</dbReference>
<evidence type="ECO:0000256" key="2">
    <source>
        <dbReference type="ARBA" id="ARBA00022723"/>
    </source>
</evidence>
<dbReference type="PANTHER" id="PTHR19288">
    <property type="entry name" value="4-NITROPHENYLPHOSPHATASE-RELATED"/>
    <property type="match status" value="1"/>
</dbReference>
<dbReference type="Pfam" id="PF13344">
    <property type="entry name" value="Hydrolase_6"/>
    <property type="match status" value="1"/>
</dbReference>
<proteinExistence type="inferred from homology"/>
<dbReference type="PIRSF" id="PIRSF000915">
    <property type="entry name" value="PGP-type_phosphatase"/>
    <property type="match status" value="1"/>
</dbReference>
<dbReference type="SFLD" id="SFLDS00003">
    <property type="entry name" value="Haloacid_Dehalogenase"/>
    <property type="match status" value="1"/>
</dbReference>
<keyword evidence="9" id="KW-1185">Reference proteome</keyword>
<evidence type="ECO:0000256" key="4">
    <source>
        <dbReference type="ARBA" id="ARBA00022842"/>
    </source>
</evidence>
<evidence type="ECO:0000313" key="8">
    <source>
        <dbReference type="EMBL" id="MUK90011.1"/>
    </source>
</evidence>
<evidence type="ECO:0000256" key="7">
    <source>
        <dbReference type="PIRSR" id="PIRSR000915-3"/>
    </source>
</evidence>
<feature type="binding site" evidence="7">
    <location>
        <position position="206"/>
    </location>
    <ligand>
        <name>Mg(2+)</name>
        <dbReference type="ChEBI" id="CHEBI:18420"/>
    </ligand>
</feature>
<feature type="active site" description="Proton donor" evidence="5">
    <location>
        <position position="12"/>
    </location>
</feature>
<name>A0A6N8FLI6_9BACI</name>
<dbReference type="InterPro" id="IPR006357">
    <property type="entry name" value="HAD-SF_hydro_IIA"/>
</dbReference>
<dbReference type="PANTHER" id="PTHR19288:SF46">
    <property type="entry name" value="HALOACID DEHALOGENASE-LIKE HYDROLASE DOMAIN-CONTAINING PROTEIN 2"/>
    <property type="match status" value="1"/>
</dbReference>
<dbReference type="FunFam" id="3.40.50.1000:FF:000053">
    <property type="entry name" value="TIGR01457 family HAD hydrolase"/>
    <property type="match status" value="1"/>
</dbReference>
<dbReference type="NCBIfam" id="TIGR01457">
    <property type="entry name" value="HAD-SF-IIA-hyp2"/>
    <property type="match status" value="1"/>
</dbReference>
<dbReference type="SFLD" id="SFLDG01139">
    <property type="entry name" value="C2.A:_Pyridoxal_Phosphate_Phos"/>
    <property type="match status" value="1"/>
</dbReference>
<evidence type="ECO:0000256" key="5">
    <source>
        <dbReference type="PIRSR" id="PIRSR000915-1"/>
    </source>
</evidence>
<dbReference type="CDD" id="cd07530">
    <property type="entry name" value="HAD_Pase_UmpH-like"/>
    <property type="match status" value="1"/>
</dbReference>
<dbReference type="AlphaFoldDB" id="A0A6N8FLI6"/>
<comment type="caution">
    <text evidence="8">The sequence shown here is derived from an EMBL/GenBank/DDBJ whole genome shotgun (WGS) entry which is preliminary data.</text>
</comment>
<comment type="cofactor">
    <cofactor evidence="7">
        <name>Mg(2+)</name>
        <dbReference type="ChEBI" id="CHEBI:18420"/>
    </cofactor>
    <text evidence="7">Divalent metal ions. Mg(2+) is the most effective.</text>
</comment>
<organism evidence="8 9">
    <name type="scientific">Ornithinibacillus caprae</name>
    <dbReference type="NCBI Taxonomy" id="2678566"/>
    <lineage>
        <taxon>Bacteria</taxon>
        <taxon>Bacillati</taxon>
        <taxon>Bacillota</taxon>
        <taxon>Bacilli</taxon>
        <taxon>Bacillales</taxon>
        <taxon>Bacillaceae</taxon>
        <taxon>Ornithinibacillus</taxon>
    </lineage>
</organism>
<sequence>MKQYKGFLIDLDGTMYRGNEVIEEAPAFVNTLREKQIPYLFLTNNSSKTPEVVSNKLNQMGIHSTPDHVFTSSMATAKYIKHKQPDARCYVIGEIGLFTALEREGLTITESECDFVVMGMDRDISYEKLAKACLAVRNGAKFVSTNSDIAVPTEHGLLPGNGSLTSVVTVSTGKEPTFIGKPEAIIMKEALSVLGTKSDDTVVVGDNYDTDIQAGINAGIDTLMVFTGLTPYEELPNLKTKPTYHVKNLSEFDVK</sequence>
<comment type="similarity">
    <text evidence="1">Belongs to the HAD-like hydrolase superfamily. NagD family.</text>
</comment>
<reference evidence="8 9" key="1">
    <citation type="submission" date="2019-11" db="EMBL/GenBank/DDBJ databases">
        <authorList>
            <person name="Li X."/>
        </authorList>
    </citation>
    <scope>NUCLEOTIDE SEQUENCE [LARGE SCALE GENOMIC DNA]</scope>
    <source>
        <strain evidence="8 9">L9</strain>
    </source>
</reference>
<dbReference type="Pfam" id="PF13242">
    <property type="entry name" value="Hydrolase_like"/>
    <property type="match status" value="1"/>
</dbReference>
<accession>A0A6N8FLI6</accession>
<dbReference type="Gene3D" id="3.40.50.1000">
    <property type="entry name" value="HAD superfamily/HAD-like"/>
    <property type="match status" value="2"/>
</dbReference>
<dbReference type="EMBL" id="WOCA01000016">
    <property type="protein sequence ID" value="MUK90011.1"/>
    <property type="molecule type" value="Genomic_DNA"/>
</dbReference>
<keyword evidence="4 7" id="KW-0460">Magnesium</keyword>
<protein>
    <submittedName>
        <fullName evidence="8">TIGR01457 family HAD-type hydrolase</fullName>
    </submittedName>
</protein>
<feature type="binding site" evidence="6">
    <location>
        <position position="181"/>
    </location>
    <ligand>
        <name>substrate</name>
    </ligand>
</feature>
<dbReference type="Proteomes" id="UP000469125">
    <property type="component" value="Unassembled WGS sequence"/>
</dbReference>
<dbReference type="GO" id="GO:0016791">
    <property type="term" value="F:phosphatase activity"/>
    <property type="evidence" value="ECO:0007669"/>
    <property type="project" value="TreeGrafter"/>
</dbReference>
<feature type="binding site" evidence="7">
    <location>
        <position position="10"/>
    </location>
    <ligand>
        <name>Mg(2+)</name>
        <dbReference type="ChEBI" id="CHEBI:18420"/>
    </ligand>
</feature>
<dbReference type="GO" id="GO:0005737">
    <property type="term" value="C:cytoplasm"/>
    <property type="evidence" value="ECO:0007669"/>
    <property type="project" value="TreeGrafter"/>
</dbReference>